<protein>
    <submittedName>
        <fullName evidence="2">Acyl dehydratase</fullName>
    </submittedName>
</protein>
<accession>A0A7D5PBR8</accession>
<dbReference type="InterPro" id="IPR048274">
    <property type="entry name" value="MC_hydratase"/>
</dbReference>
<dbReference type="RefSeq" id="WP_179919506.1">
    <property type="nucleotide sequence ID" value="NZ_CP058909.1"/>
</dbReference>
<feature type="compositionally biased region" description="Basic and acidic residues" evidence="1">
    <location>
        <begin position="166"/>
        <end position="192"/>
    </location>
</feature>
<keyword evidence="3" id="KW-1185">Reference proteome</keyword>
<dbReference type="PANTHER" id="PTHR43664">
    <property type="entry name" value="MONOAMINE OXIDASE-RELATED"/>
    <property type="match status" value="1"/>
</dbReference>
<evidence type="ECO:0000313" key="2">
    <source>
        <dbReference type="EMBL" id="QLH84421.1"/>
    </source>
</evidence>
<dbReference type="AlphaFoldDB" id="A0A7D5PBR8"/>
<sequence length="368" mass="40432">MTDWTDPDTFAAALDHVDTREKGRYFEDFAEGQVIEHAPGLRLTRHGNDAWMGQTLNHDPAYWRSDAARARGFDEPPIHPDYLLAAVMGPSVEDLSEKGGYFLGRDAVRFHEHGVAPGTEPRVESTVRATGESSSRPEYGIVTWETHGRDADGDTLVSYERTNMIPRREPAATDGGRSESSREEGDGSRDSELPETFVTPDGGAFEDFRRALDRAADRDAAVAYRHERGRTMDELTVAALPLATLNTARQHHNGAAMADSPSGEPVAYGDVTRSTALGHARSDERTYRELGFDDERFHDFVTAGDTVFGFTRVLDADPSAGPPRAGQVTFEHVAFTADERPVYSGRRRALIDREDADAPTATDGSTHP</sequence>
<feature type="region of interest" description="Disordered" evidence="1">
    <location>
        <begin position="161"/>
        <end position="202"/>
    </location>
</feature>
<dbReference type="InterPro" id="IPR029069">
    <property type="entry name" value="HotDog_dom_sf"/>
</dbReference>
<dbReference type="PANTHER" id="PTHR43664:SF1">
    <property type="entry name" value="BETA-METHYLMALYL-COA DEHYDRATASE"/>
    <property type="match status" value="1"/>
</dbReference>
<dbReference type="Proteomes" id="UP000509346">
    <property type="component" value="Chromosome"/>
</dbReference>
<feature type="compositionally biased region" description="Polar residues" evidence="1">
    <location>
        <begin position="127"/>
        <end position="136"/>
    </location>
</feature>
<dbReference type="Gene3D" id="3.10.129.10">
    <property type="entry name" value="Hotdog Thioesterase"/>
    <property type="match status" value="2"/>
</dbReference>
<dbReference type="CDD" id="cd03451">
    <property type="entry name" value="FkbR2"/>
    <property type="match status" value="1"/>
</dbReference>
<dbReference type="Pfam" id="PF19315">
    <property type="entry name" value="MC_hydratase"/>
    <property type="match status" value="1"/>
</dbReference>
<dbReference type="KEGG" id="hpel:HZS54_23490"/>
<dbReference type="SUPFAM" id="SSF54637">
    <property type="entry name" value="Thioesterase/thiol ester dehydrase-isomerase"/>
    <property type="match status" value="2"/>
</dbReference>
<feature type="region of interest" description="Disordered" evidence="1">
    <location>
        <begin position="347"/>
        <end position="368"/>
    </location>
</feature>
<reference evidence="2 3" key="1">
    <citation type="submission" date="2020-07" db="EMBL/GenBank/DDBJ databases">
        <title>Halosimplex litoreum sp. nov. and Halosimplex rubrum sp. nov., isolated from different salt environments.</title>
        <authorList>
            <person name="Cui H."/>
        </authorList>
    </citation>
    <scope>NUCLEOTIDE SEQUENCE [LARGE SCALE GENOMIC DNA]</scope>
    <source>
        <strain evidence="2 3">R2</strain>
    </source>
</reference>
<feature type="region of interest" description="Disordered" evidence="1">
    <location>
        <begin position="116"/>
        <end position="136"/>
    </location>
</feature>
<name>A0A7D5PBR8_9EURY</name>
<dbReference type="NCBIfam" id="NF041625">
    <property type="entry name" value="methfumCoahyd_Halo"/>
    <property type="match status" value="1"/>
</dbReference>
<proteinExistence type="predicted"/>
<dbReference type="GeneID" id="56085621"/>
<dbReference type="OrthoDB" id="299166at2157"/>
<dbReference type="InterPro" id="IPR052342">
    <property type="entry name" value="MCH/BMMD"/>
</dbReference>
<evidence type="ECO:0000256" key="1">
    <source>
        <dbReference type="SAM" id="MobiDB-lite"/>
    </source>
</evidence>
<dbReference type="InterPro" id="IPR045672">
    <property type="entry name" value="MC_hydratase_acr"/>
</dbReference>
<dbReference type="GO" id="GO:0016829">
    <property type="term" value="F:lyase activity"/>
    <property type="evidence" value="ECO:0007669"/>
    <property type="project" value="InterPro"/>
</dbReference>
<dbReference type="EMBL" id="CP058909">
    <property type="protein sequence ID" value="QLH84421.1"/>
    <property type="molecule type" value="Genomic_DNA"/>
</dbReference>
<gene>
    <name evidence="2" type="ORF">HZS54_23490</name>
</gene>
<organism evidence="2 3">
    <name type="scientific">Halosimplex pelagicum</name>
    <dbReference type="NCBI Taxonomy" id="869886"/>
    <lineage>
        <taxon>Archaea</taxon>
        <taxon>Methanobacteriati</taxon>
        <taxon>Methanobacteriota</taxon>
        <taxon>Stenosarchaea group</taxon>
        <taxon>Halobacteria</taxon>
        <taxon>Halobacteriales</taxon>
        <taxon>Haloarculaceae</taxon>
        <taxon>Halosimplex</taxon>
    </lineage>
</organism>
<evidence type="ECO:0000313" key="3">
    <source>
        <dbReference type="Proteomes" id="UP000509346"/>
    </source>
</evidence>